<dbReference type="GO" id="GO:0005737">
    <property type="term" value="C:cytoplasm"/>
    <property type="evidence" value="ECO:0007669"/>
    <property type="project" value="UniProtKB-ARBA"/>
</dbReference>
<evidence type="ECO:0000256" key="3">
    <source>
        <dbReference type="ARBA" id="ARBA00025740"/>
    </source>
</evidence>
<keyword evidence="1" id="KW-0853">WD repeat</keyword>
<reference evidence="5 6" key="1">
    <citation type="journal article" date="2023" name="Elife">
        <title>Identification of key yeast species and microbe-microbe interactions impacting larval growth of Drosophila in the wild.</title>
        <authorList>
            <person name="Mure A."/>
            <person name="Sugiura Y."/>
            <person name="Maeda R."/>
            <person name="Honda K."/>
            <person name="Sakurai N."/>
            <person name="Takahashi Y."/>
            <person name="Watada M."/>
            <person name="Katoh T."/>
            <person name="Gotoh A."/>
            <person name="Gotoh Y."/>
            <person name="Taniguchi I."/>
            <person name="Nakamura K."/>
            <person name="Hayashi T."/>
            <person name="Katayama T."/>
            <person name="Uemura T."/>
            <person name="Hattori Y."/>
        </authorList>
    </citation>
    <scope>NUCLEOTIDE SEQUENCE [LARGE SCALE GENOMIC DNA]</scope>
    <source>
        <strain evidence="5 6">SC-9</strain>
    </source>
</reference>
<dbReference type="SUPFAM" id="SSF50978">
    <property type="entry name" value="WD40 repeat-like"/>
    <property type="match status" value="1"/>
</dbReference>
<keyword evidence="6" id="KW-1185">Reference proteome</keyword>
<evidence type="ECO:0000256" key="2">
    <source>
        <dbReference type="ARBA" id="ARBA00022737"/>
    </source>
</evidence>
<dbReference type="InterPro" id="IPR048720">
    <property type="entry name" value="PROPPIN"/>
</dbReference>
<feature type="compositionally biased region" description="Low complexity" evidence="4">
    <location>
        <begin position="335"/>
        <end position="346"/>
    </location>
</feature>
<evidence type="ECO:0000313" key="6">
    <source>
        <dbReference type="Proteomes" id="UP001360560"/>
    </source>
</evidence>
<keyword evidence="2" id="KW-0677">Repeat</keyword>
<dbReference type="Proteomes" id="UP001360560">
    <property type="component" value="Unassembled WGS sequence"/>
</dbReference>
<organism evidence="5 6">
    <name type="scientific">Saccharomycopsis crataegensis</name>
    <dbReference type="NCBI Taxonomy" id="43959"/>
    <lineage>
        <taxon>Eukaryota</taxon>
        <taxon>Fungi</taxon>
        <taxon>Dikarya</taxon>
        <taxon>Ascomycota</taxon>
        <taxon>Saccharomycotina</taxon>
        <taxon>Saccharomycetes</taxon>
        <taxon>Saccharomycopsidaceae</taxon>
        <taxon>Saccharomycopsis</taxon>
    </lineage>
</organism>
<protein>
    <submittedName>
        <fullName evidence="5">Atg21 protein</fullName>
    </submittedName>
</protein>
<dbReference type="InterPro" id="IPR015943">
    <property type="entry name" value="WD40/YVTN_repeat-like_dom_sf"/>
</dbReference>
<sequence length="506" mass="54376">MDWNNNSRYGAGGGGTSIQCLNFNQDFSCLGMGTDKGLRIFNCDPFGECFSQRESGGNKIIEMLFSTSLVAVVNNASTRRLKIINTKRKSVICELTFPSAVIRVKLNRKRLVVVLVDQIFVYDVSCMKLLHTIETTRNPQGIVALSVNDESILAYPAHSSSFGSNTSGMRKASNGSGIDQHPLSDVVSTDSNLTLNGGNSTSGKIQTNGTIIIYDALNIQPMNAIVAHKSELATVSLNSEGSLAATASHKGTIIRVFETRPGGKKIGEFRRGMAGTLIHSLNFNLDSTLLCSCSSNQTIHIFKLGSDNNSGIPGSAENDNDIENNGEEGNELRRTSTSSSIASSQSARVLASTHEADISTQPASPTDESLINSLLSNKKRSSSISGLIWSKSKKFSNLIMTNYLPQQLTSILEPVRHFAFIKLPKSRAKIDQDGNEILESSDGDNSAGGSSNGGPNFGGTLSVVALSHNSSYVMIATDEGMFYIYNVPLEKGGECVLIKQYSLLDE</sequence>
<dbReference type="Gene3D" id="2.130.10.10">
    <property type="entry name" value="YVTN repeat-like/Quinoprotein amine dehydrogenase"/>
    <property type="match status" value="1"/>
</dbReference>
<gene>
    <name evidence="5" type="ORF">DASC09_019130</name>
</gene>
<accession>A0AAV5QKC5</accession>
<feature type="compositionally biased region" description="Acidic residues" evidence="4">
    <location>
        <begin position="318"/>
        <end position="329"/>
    </location>
</feature>
<dbReference type="PANTHER" id="PTHR11227">
    <property type="entry name" value="WD-REPEAT PROTEIN INTERACTING WITH PHOSPHOINOSIDES WIPI -RELATED"/>
    <property type="match status" value="1"/>
</dbReference>
<dbReference type="SMART" id="SM00320">
    <property type="entry name" value="WD40"/>
    <property type="match status" value="2"/>
</dbReference>
<dbReference type="EMBL" id="BTFZ01000003">
    <property type="protein sequence ID" value="GMM34588.1"/>
    <property type="molecule type" value="Genomic_DNA"/>
</dbReference>
<feature type="region of interest" description="Disordered" evidence="4">
    <location>
        <begin position="310"/>
        <end position="346"/>
    </location>
</feature>
<dbReference type="AlphaFoldDB" id="A0AAV5QKC5"/>
<evidence type="ECO:0000313" key="5">
    <source>
        <dbReference type="EMBL" id="GMM34588.1"/>
    </source>
</evidence>
<dbReference type="GeneID" id="90072567"/>
<proteinExistence type="inferred from homology"/>
<dbReference type="InterPro" id="IPR036322">
    <property type="entry name" value="WD40_repeat_dom_sf"/>
</dbReference>
<comment type="caution">
    <text evidence="5">The sequence shown here is derived from an EMBL/GenBank/DDBJ whole genome shotgun (WGS) entry which is preliminary data.</text>
</comment>
<name>A0AAV5QKC5_9ASCO</name>
<comment type="similarity">
    <text evidence="3">Belongs to the WD repeat PROPPIN family.</text>
</comment>
<dbReference type="InterPro" id="IPR001680">
    <property type="entry name" value="WD40_rpt"/>
</dbReference>
<dbReference type="RefSeq" id="XP_064851588.1">
    <property type="nucleotide sequence ID" value="XM_064995516.1"/>
</dbReference>
<evidence type="ECO:0000256" key="4">
    <source>
        <dbReference type="SAM" id="MobiDB-lite"/>
    </source>
</evidence>
<dbReference type="Pfam" id="PF21032">
    <property type="entry name" value="PROPPIN"/>
    <property type="match status" value="2"/>
</dbReference>
<evidence type="ECO:0000256" key="1">
    <source>
        <dbReference type="ARBA" id="ARBA00022574"/>
    </source>
</evidence>